<dbReference type="Gramene" id="ERN02866">
    <property type="protein sequence ID" value="ERN02866"/>
    <property type="gene ID" value="AMTR_s00463p00014090"/>
</dbReference>
<evidence type="ECO:0000313" key="1">
    <source>
        <dbReference type="EMBL" id="ERN02866.1"/>
    </source>
</evidence>
<dbReference type="EMBL" id="KI394473">
    <property type="protein sequence ID" value="ERN02866.1"/>
    <property type="molecule type" value="Genomic_DNA"/>
</dbReference>
<organism evidence="1 2">
    <name type="scientific">Amborella trichopoda</name>
    <dbReference type="NCBI Taxonomy" id="13333"/>
    <lineage>
        <taxon>Eukaryota</taxon>
        <taxon>Viridiplantae</taxon>
        <taxon>Streptophyta</taxon>
        <taxon>Embryophyta</taxon>
        <taxon>Tracheophyta</taxon>
        <taxon>Spermatophyta</taxon>
        <taxon>Magnoliopsida</taxon>
        <taxon>Amborellales</taxon>
        <taxon>Amborellaceae</taxon>
        <taxon>Amborella</taxon>
    </lineage>
</organism>
<gene>
    <name evidence="1" type="ORF">AMTR_s00463p00014090</name>
</gene>
<keyword evidence="2" id="KW-1185">Reference proteome</keyword>
<dbReference type="Proteomes" id="UP000017836">
    <property type="component" value="Unassembled WGS sequence"/>
</dbReference>
<reference evidence="2" key="1">
    <citation type="journal article" date="2013" name="Science">
        <title>The Amborella genome and the evolution of flowering plants.</title>
        <authorList>
            <consortium name="Amborella Genome Project"/>
        </authorList>
    </citation>
    <scope>NUCLEOTIDE SEQUENCE [LARGE SCALE GENOMIC DNA]</scope>
</reference>
<proteinExistence type="predicted"/>
<sequence length="61" mass="6883">MAVEWDFIDNKKQCLWIYDSIIQNWKSLDVGLPIYDPSAATPFLPPTALLVPLGMPCVFTV</sequence>
<accession>W1P5I6</accession>
<dbReference type="AlphaFoldDB" id="W1P5I6"/>
<dbReference type="HOGENOM" id="CLU_2925706_0_0_1"/>
<evidence type="ECO:0000313" key="2">
    <source>
        <dbReference type="Proteomes" id="UP000017836"/>
    </source>
</evidence>
<name>W1P5I6_AMBTC</name>
<protein>
    <submittedName>
        <fullName evidence="1">Uncharacterized protein</fullName>
    </submittedName>
</protein>